<dbReference type="EMBL" id="BAAASD010000029">
    <property type="protein sequence ID" value="GAA2359092.1"/>
    <property type="molecule type" value="Genomic_DNA"/>
</dbReference>
<dbReference type="Proteomes" id="UP001500253">
    <property type="component" value="Unassembled WGS sequence"/>
</dbReference>
<evidence type="ECO:0000256" key="1">
    <source>
        <dbReference type="SAM" id="MobiDB-lite"/>
    </source>
</evidence>
<organism evidence="2 3">
    <name type="scientific">Streptomyces cuspidosporus</name>
    <dbReference type="NCBI Taxonomy" id="66882"/>
    <lineage>
        <taxon>Bacteria</taxon>
        <taxon>Bacillati</taxon>
        <taxon>Actinomycetota</taxon>
        <taxon>Actinomycetes</taxon>
        <taxon>Kitasatosporales</taxon>
        <taxon>Streptomycetaceae</taxon>
        <taxon>Streptomyces</taxon>
    </lineage>
</organism>
<feature type="region of interest" description="Disordered" evidence="1">
    <location>
        <begin position="1"/>
        <end position="58"/>
    </location>
</feature>
<keyword evidence="3" id="KW-1185">Reference proteome</keyword>
<evidence type="ECO:0000313" key="3">
    <source>
        <dbReference type="Proteomes" id="UP001500253"/>
    </source>
</evidence>
<reference evidence="3" key="1">
    <citation type="journal article" date="2019" name="Int. J. Syst. Evol. Microbiol.">
        <title>The Global Catalogue of Microorganisms (GCM) 10K type strain sequencing project: providing services to taxonomists for standard genome sequencing and annotation.</title>
        <authorList>
            <consortium name="The Broad Institute Genomics Platform"/>
            <consortium name="The Broad Institute Genome Sequencing Center for Infectious Disease"/>
            <person name="Wu L."/>
            <person name="Ma J."/>
        </authorList>
    </citation>
    <scope>NUCLEOTIDE SEQUENCE [LARGE SCALE GENOMIC DNA]</scope>
    <source>
        <strain evidence="3">JCM 4316</strain>
    </source>
</reference>
<evidence type="ECO:0000313" key="2">
    <source>
        <dbReference type="EMBL" id="GAA2359092.1"/>
    </source>
</evidence>
<sequence length="58" mass="6173">MGVWRWETPRGTEITAPDPGPVNPAGSAPGVWGRLGKRPPDNPAGGNSPRRMRKPKAS</sequence>
<name>A0ABP5TTM2_9ACTN</name>
<gene>
    <name evidence="2" type="ORF">GCM10010246_56290</name>
</gene>
<proteinExistence type="predicted"/>
<comment type="caution">
    <text evidence="2">The sequence shown here is derived from an EMBL/GenBank/DDBJ whole genome shotgun (WGS) entry which is preliminary data.</text>
</comment>
<protein>
    <submittedName>
        <fullName evidence="2">Uncharacterized protein</fullName>
    </submittedName>
</protein>
<accession>A0ABP5TTM2</accession>